<keyword evidence="1" id="KW-0472">Membrane</keyword>
<feature type="transmembrane region" description="Helical" evidence="1">
    <location>
        <begin position="26"/>
        <end position="44"/>
    </location>
</feature>
<sequence>MVGDSPRVSWALATWVVPYALGLSDTAAWVAWVAGPALGLLLFLPGTARHLGTGLVASALTLPLLLLALLVVGAFV</sequence>
<dbReference type="RefSeq" id="WP_123392773.1">
    <property type="nucleotide sequence ID" value="NZ_RKHO01000001.1"/>
</dbReference>
<keyword evidence="3" id="KW-1185">Reference proteome</keyword>
<evidence type="ECO:0000256" key="1">
    <source>
        <dbReference type="SAM" id="Phobius"/>
    </source>
</evidence>
<dbReference type="EMBL" id="RKHO01000001">
    <property type="protein sequence ID" value="ROR93044.1"/>
    <property type="molecule type" value="Genomic_DNA"/>
</dbReference>
<dbReference type="AlphaFoldDB" id="A0A3N2D0Q1"/>
<organism evidence="2 3">
    <name type="scientific">Nocardioides aurantiacus</name>
    <dbReference type="NCBI Taxonomy" id="86796"/>
    <lineage>
        <taxon>Bacteria</taxon>
        <taxon>Bacillati</taxon>
        <taxon>Actinomycetota</taxon>
        <taxon>Actinomycetes</taxon>
        <taxon>Propionibacteriales</taxon>
        <taxon>Nocardioidaceae</taxon>
        <taxon>Nocardioides</taxon>
    </lineage>
</organism>
<keyword evidence="1" id="KW-0812">Transmembrane</keyword>
<evidence type="ECO:0000313" key="2">
    <source>
        <dbReference type="EMBL" id="ROR93044.1"/>
    </source>
</evidence>
<evidence type="ECO:0000313" key="3">
    <source>
        <dbReference type="Proteomes" id="UP000281738"/>
    </source>
</evidence>
<proteinExistence type="predicted"/>
<keyword evidence="1" id="KW-1133">Transmembrane helix</keyword>
<gene>
    <name evidence="2" type="ORF">EDD33_3949</name>
</gene>
<accession>A0A3N2D0Q1</accession>
<protein>
    <submittedName>
        <fullName evidence="2">Uncharacterized protein</fullName>
    </submittedName>
</protein>
<feature type="transmembrane region" description="Helical" evidence="1">
    <location>
        <begin position="51"/>
        <end position="75"/>
    </location>
</feature>
<dbReference type="Proteomes" id="UP000281738">
    <property type="component" value="Unassembled WGS sequence"/>
</dbReference>
<name>A0A3N2D0Q1_9ACTN</name>
<reference evidence="2 3" key="1">
    <citation type="submission" date="2018-11" db="EMBL/GenBank/DDBJ databases">
        <title>Sequencing the genomes of 1000 actinobacteria strains.</title>
        <authorList>
            <person name="Klenk H.-P."/>
        </authorList>
    </citation>
    <scope>NUCLEOTIDE SEQUENCE [LARGE SCALE GENOMIC DNA]</scope>
    <source>
        <strain evidence="2 3">DSM 12652</strain>
    </source>
</reference>
<comment type="caution">
    <text evidence="2">The sequence shown here is derived from an EMBL/GenBank/DDBJ whole genome shotgun (WGS) entry which is preliminary data.</text>
</comment>